<dbReference type="Proteomes" id="UP000299102">
    <property type="component" value="Unassembled WGS sequence"/>
</dbReference>
<proteinExistence type="predicted"/>
<evidence type="ECO:0000313" key="2">
    <source>
        <dbReference type="Proteomes" id="UP000299102"/>
    </source>
</evidence>
<dbReference type="EMBL" id="BGZK01003168">
    <property type="protein sequence ID" value="GBP98571.1"/>
    <property type="molecule type" value="Genomic_DNA"/>
</dbReference>
<evidence type="ECO:0000313" key="1">
    <source>
        <dbReference type="EMBL" id="GBP98571.1"/>
    </source>
</evidence>
<organism evidence="1 2">
    <name type="scientific">Eumeta variegata</name>
    <name type="common">Bagworm moth</name>
    <name type="synonym">Eumeta japonica</name>
    <dbReference type="NCBI Taxonomy" id="151549"/>
    <lineage>
        <taxon>Eukaryota</taxon>
        <taxon>Metazoa</taxon>
        <taxon>Ecdysozoa</taxon>
        <taxon>Arthropoda</taxon>
        <taxon>Hexapoda</taxon>
        <taxon>Insecta</taxon>
        <taxon>Pterygota</taxon>
        <taxon>Neoptera</taxon>
        <taxon>Endopterygota</taxon>
        <taxon>Lepidoptera</taxon>
        <taxon>Glossata</taxon>
        <taxon>Ditrysia</taxon>
        <taxon>Tineoidea</taxon>
        <taxon>Psychidae</taxon>
        <taxon>Oiketicinae</taxon>
        <taxon>Eumeta</taxon>
    </lineage>
</organism>
<protein>
    <submittedName>
        <fullName evidence="1">Uncharacterized protein</fullName>
    </submittedName>
</protein>
<keyword evidence="2" id="KW-1185">Reference proteome</keyword>
<dbReference type="AlphaFoldDB" id="A0A4C2ACI6"/>
<name>A0A4C2ACI6_EUMVA</name>
<accession>A0A4C2ACI6</accession>
<reference evidence="1 2" key="1">
    <citation type="journal article" date="2019" name="Commun. Biol.">
        <title>The bagworm genome reveals a unique fibroin gene that provides high tensile strength.</title>
        <authorList>
            <person name="Kono N."/>
            <person name="Nakamura H."/>
            <person name="Ohtoshi R."/>
            <person name="Tomita M."/>
            <person name="Numata K."/>
            <person name="Arakawa K."/>
        </authorList>
    </citation>
    <scope>NUCLEOTIDE SEQUENCE [LARGE SCALE GENOMIC DNA]</scope>
</reference>
<gene>
    <name evidence="1" type="ORF">EVAR_67377_1</name>
</gene>
<sequence>MMIVTDRRLRFSHVQQITRREYFAKGTTDLRFIRRHDVRELRTETSSNHVPAMVKPIAYAMRRRASARGRSAVHRDMHRSCELAECGNGG</sequence>
<comment type="caution">
    <text evidence="1">The sequence shown here is derived from an EMBL/GenBank/DDBJ whole genome shotgun (WGS) entry which is preliminary data.</text>
</comment>